<dbReference type="RefSeq" id="WP_185933713.1">
    <property type="nucleotide sequence ID" value="NZ_UYIO01000001.1"/>
</dbReference>
<gene>
    <name evidence="3" type="ORF">NCTC10327_00461</name>
</gene>
<reference evidence="3 4" key="1">
    <citation type="submission" date="2018-11" db="EMBL/GenBank/DDBJ databases">
        <authorList>
            <consortium name="Pathogen Informatics"/>
        </authorList>
    </citation>
    <scope>NUCLEOTIDE SEQUENCE [LARGE SCALE GENOMIC DNA]</scope>
    <source>
        <strain evidence="3 4">NCTC10327</strain>
    </source>
</reference>
<feature type="region of interest" description="Disordered" evidence="1">
    <location>
        <begin position="172"/>
        <end position="209"/>
    </location>
</feature>
<evidence type="ECO:0000313" key="3">
    <source>
        <dbReference type="EMBL" id="VDG75775.1"/>
    </source>
</evidence>
<sequence length="209" mass="21884">MMKRRECVVAHRGLTAVPNWLIHDSGLSYAALGLALTCLSMPVGMPVGYRRLAGRGLGEAATRKALAELEARGLRFRFTVHVDGKIRDVTVVSDMPLTPVQAAGQVTECLGLEENDGHALACTSHPQPPAAPPQTEADSQAGVLKQESVFGREAVPGGIASSKVSGLAPVIAGNGGESPFTGARPDVKTCGKERTPHKPTNGEGKKECQ</sequence>
<name>A0A7Z8Y7V8_9ACTO</name>
<keyword evidence="2" id="KW-0472">Membrane</keyword>
<dbReference type="AlphaFoldDB" id="A0A7Z8Y7V8"/>
<keyword evidence="2" id="KW-0812">Transmembrane</keyword>
<keyword evidence="2" id="KW-1133">Transmembrane helix</keyword>
<feature type="transmembrane region" description="Helical" evidence="2">
    <location>
        <begin position="27"/>
        <end position="49"/>
    </location>
</feature>
<comment type="caution">
    <text evidence="3">The sequence shown here is derived from an EMBL/GenBank/DDBJ whole genome shotgun (WGS) entry which is preliminary data.</text>
</comment>
<evidence type="ECO:0000256" key="2">
    <source>
        <dbReference type="SAM" id="Phobius"/>
    </source>
</evidence>
<dbReference type="Proteomes" id="UP000269974">
    <property type="component" value="Unassembled WGS sequence"/>
</dbReference>
<feature type="compositionally biased region" description="Basic and acidic residues" evidence="1">
    <location>
        <begin position="185"/>
        <end position="196"/>
    </location>
</feature>
<accession>A0A7Z8Y7V8</accession>
<dbReference type="EMBL" id="UYIO01000001">
    <property type="protein sequence ID" value="VDG75775.1"/>
    <property type="molecule type" value="Genomic_DNA"/>
</dbReference>
<proteinExistence type="predicted"/>
<organism evidence="3 4">
    <name type="scientific">Actinobaculum suis</name>
    <dbReference type="NCBI Taxonomy" id="1657"/>
    <lineage>
        <taxon>Bacteria</taxon>
        <taxon>Bacillati</taxon>
        <taxon>Actinomycetota</taxon>
        <taxon>Actinomycetes</taxon>
        <taxon>Actinomycetales</taxon>
        <taxon>Actinomycetaceae</taxon>
        <taxon>Actinobaculum</taxon>
    </lineage>
</organism>
<evidence type="ECO:0000256" key="1">
    <source>
        <dbReference type="SAM" id="MobiDB-lite"/>
    </source>
</evidence>
<protein>
    <submittedName>
        <fullName evidence="3">Uncharacterized protein</fullName>
    </submittedName>
</protein>
<evidence type="ECO:0000313" key="4">
    <source>
        <dbReference type="Proteomes" id="UP000269974"/>
    </source>
</evidence>